<accession>A0ABU1SUN7</accession>
<name>A0ABU1SUN7_9HYPH</name>
<protein>
    <submittedName>
        <fullName evidence="2">Transposase-like protein</fullName>
    </submittedName>
</protein>
<evidence type="ECO:0000259" key="1">
    <source>
        <dbReference type="Pfam" id="PF13610"/>
    </source>
</evidence>
<evidence type="ECO:0000313" key="3">
    <source>
        <dbReference type="Proteomes" id="UP001250791"/>
    </source>
</evidence>
<comment type="caution">
    <text evidence="2">The sequence shown here is derived from an EMBL/GenBank/DDBJ whole genome shotgun (WGS) entry which is preliminary data.</text>
</comment>
<dbReference type="PANTHER" id="PTHR35528">
    <property type="entry name" value="BLL1675 PROTEIN"/>
    <property type="match status" value="1"/>
</dbReference>
<evidence type="ECO:0000313" key="2">
    <source>
        <dbReference type="EMBL" id="MDR6902696.1"/>
    </source>
</evidence>
<dbReference type="EMBL" id="JAVDUP010000006">
    <property type="protein sequence ID" value="MDR6902696.1"/>
    <property type="molecule type" value="Genomic_DNA"/>
</dbReference>
<feature type="domain" description="DDE" evidence="1">
    <location>
        <begin position="6"/>
        <end position="94"/>
    </location>
</feature>
<reference evidence="2 3" key="1">
    <citation type="submission" date="2023-07" db="EMBL/GenBank/DDBJ databases">
        <title>Sorghum-associated microbial communities from plants grown in Nebraska, USA.</title>
        <authorList>
            <person name="Schachtman D."/>
        </authorList>
    </citation>
    <scope>NUCLEOTIDE SEQUENCE [LARGE SCALE GENOMIC DNA]</scope>
    <source>
        <strain evidence="2 3">3199</strain>
    </source>
</reference>
<dbReference type="PANTHER" id="PTHR35528:SF3">
    <property type="entry name" value="BLL1675 PROTEIN"/>
    <property type="match status" value="1"/>
</dbReference>
<keyword evidence="3" id="KW-1185">Reference proteome</keyword>
<sequence>ALDRHGRPDCIVIDGSLTNHQAVISSDAEDRLRDRSRRSLNPIRIRRRKYLNNRIEQDHRRIKRRIRSVLGFKSTASAEVILSGIEMVRMMRKRQARFADNPGPSIAEQFELIAA</sequence>
<dbReference type="InterPro" id="IPR032874">
    <property type="entry name" value="DDE_dom"/>
</dbReference>
<organism evidence="2 3">
    <name type="scientific">Rhizobium miluonense</name>
    <dbReference type="NCBI Taxonomy" id="411945"/>
    <lineage>
        <taxon>Bacteria</taxon>
        <taxon>Pseudomonadati</taxon>
        <taxon>Pseudomonadota</taxon>
        <taxon>Alphaproteobacteria</taxon>
        <taxon>Hyphomicrobiales</taxon>
        <taxon>Rhizobiaceae</taxon>
        <taxon>Rhizobium/Agrobacterium group</taxon>
        <taxon>Rhizobium</taxon>
    </lineage>
</organism>
<dbReference type="Pfam" id="PF13610">
    <property type="entry name" value="DDE_Tnp_IS240"/>
    <property type="match status" value="1"/>
</dbReference>
<dbReference type="Proteomes" id="UP001250791">
    <property type="component" value="Unassembled WGS sequence"/>
</dbReference>
<gene>
    <name evidence="2" type="ORF">J2W52_004329</name>
</gene>
<dbReference type="InterPro" id="IPR052183">
    <property type="entry name" value="IS_Transposase"/>
</dbReference>
<dbReference type="RefSeq" id="WP_146746679.1">
    <property type="nucleotide sequence ID" value="NZ_JAVDUP010000006.1"/>
</dbReference>
<feature type="non-terminal residue" evidence="2">
    <location>
        <position position="1"/>
    </location>
</feature>
<proteinExistence type="predicted"/>